<accession>A0ABW5JLD0</accession>
<dbReference type="EMBL" id="JBHULI010000024">
    <property type="protein sequence ID" value="MFD2532540.1"/>
    <property type="molecule type" value="Genomic_DNA"/>
</dbReference>
<gene>
    <name evidence="2" type="ORF">ACFSVN_08795</name>
</gene>
<keyword evidence="1" id="KW-0472">Membrane</keyword>
<dbReference type="Proteomes" id="UP001597460">
    <property type="component" value="Unassembled WGS sequence"/>
</dbReference>
<sequence length="73" mass="8239">MSAIVYLIGSTVMFFTGFYIGFQKGHENGYSSGFDEGVNATLNEMDRFMKGGLKSPLDWETAQQLMREKMSKN</sequence>
<proteinExistence type="predicted"/>
<keyword evidence="1" id="KW-0812">Transmembrane</keyword>
<keyword evidence="1" id="KW-1133">Transmembrane helix</keyword>
<reference evidence="3" key="1">
    <citation type="journal article" date="2019" name="Int. J. Syst. Evol. Microbiol.">
        <title>The Global Catalogue of Microorganisms (GCM) 10K type strain sequencing project: providing services to taxonomists for standard genome sequencing and annotation.</title>
        <authorList>
            <consortium name="The Broad Institute Genomics Platform"/>
            <consortium name="The Broad Institute Genome Sequencing Center for Infectious Disease"/>
            <person name="Wu L."/>
            <person name="Ma J."/>
        </authorList>
    </citation>
    <scope>NUCLEOTIDE SEQUENCE [LARGE SCALE GENOMIC DNA]</scope>
    <source>
        <strain evidence="3">KCTC 52042</strain>
    </source>
</reference>
<evidence type="ECO:0000256" key="1">
    <source>
        <dbReference type="SAM" id="Phobius"/>
    </source>
</evidence>
<evidence type="ECO:0000313" key="3">
    <source>
        <dbReference type="Proteomes" id="UP001597460"/>
    </source>
</evidence>
<protein>
    <submittedName>
        <fullName evidence="2">Uncharacterized protein</fullName>
    </submittedName>
</protein>
<feature type="transmembrane region" description="Helical" evidence="1">
    <location>
        <begin position="6"/>
        <end position="22"/>
    </location>
</feature>
<keyword evidence="3" id="KW-1185">Reference proteome</keyword>
<evidence type="ECO:0000313" key="2">
    <source>
        <dbReference type="EMBL" id="MFD2532540.1"/>
    </source>
</evidence>
<name>A0ABW5JLD0_9BACT</name>
<comment type="caution">
    <text evidence="2">The sequence shown here is derived from an EMBL/GenBank/DDBJ whole genome shotgun (WGS) entry which is preliminary data.</text>
</comment>
<organism evidence="2 3">
    <name type="scientific">Gracilimonas halophila</name>
    <dbReference type="NCBI Taxonomy" id="1834464"/>
    <lineage>
        <taxon>Bacteria</taxon>
        <taxon>Pseudomonadati</taxon>
        <taxon>Balneolota</taxon>
        <taxon>Balneolia</taxon>
        <taxon>Balneolales</taxon>
        <taxon>Balneolaceae</taxon>
        <taxon>Gracilimonas</taxon>
    </lineage>
</organism>